<dbReference type="EC" id="3.1.-.-" evidence="2"/>
<protein>
    <submittedName>
        <fullName evidence="2">Metallophosphoesterase family protein</fullName>
        <ecNumber evidence="2">3.1.-.-</ecNumber>
    </submittedName>
</protein>
<dbReference type="InterPro" id="IPR029052">
    <property type="entry name" value="Metallo-depent_PP-like"/>
</dbReference>
<keyword evidence="2" id="KW-0378">Hydrolase</keyword>
<dbReference type="RefSeq" id="WP_366192920.1">
    <property type="nucleotide sequence ID" value="NZ_JBFBVU010000010.1"/>
</dbReference>
<dbReference type="PANTHER" id="PTHR42850">
    <property type="entry name" value="METALLOPHOSPHOESTERASE"/>
    <property type="match status" value="1"/>
</dbReference>
<reference evidence="2 3" key="1">
    <citation type="submission" date="2024-07" db="EMBL/GenBank/DDBJ databases">
        <authorList>
            <person name="Kang M."/>
        </authorList>
    </citation>
    <scope>NUCLEOTIDE SEQUENCE [LARGE SCALE GENOMIC DNA]</scope>
    <source>
        <strain evidence="2 3">DFM31</strain>
    </source>
</reference>
<evidence type="ECO:0000259" key="1">
    <source>
        <dbReference type="Pfam" id="PF00149"/>
    </source>
</evidence>
<dbReference type="InterPro" id="IPR004843">
    <property type="entry name" value="Calcineurin-like_PHP"/>
</dbReference>
<comment type="caution">
    <text evidence="2">The sequence shown here is derived from an EMBL/GenBank/DDBJ whole genome shotgun (WGS) entry which is preliminary data.</text>
</comment>
<evidence type="ECO:0000313" key="2">
    <source>
        <dbReference type="EMBL" id="MEV8467145.1"/>
    </source>
</evidence>
<keyword evidence="3" id="KW-1185">Reference proteome</keyword>
<evidence type="ECO:0000313" key="3">
    <source>
        <dbReference type="Proteomes" id="UP001553161"/>
    </source>
</evidence>
<dbReference type="PRINTS" id="PR00114">
    <property type="entry name" value="STPHPHTASE"/>
</dbReference>
<dbReference type="Proteomes" id="UP001553161">
    <property type="component" value="Unassembled WGS sequence"/>
</dbReference>
<dbReference type="GO" id="GO:0016787">
    <property type="term" value="F:hydrolase activity"/>
    <property type="evidence" value="ECO:0007669"/>
    <property type="project" value="UniProtKB-KW"/>
</dbReference>
<gene>
    <name evidence="2" type="ORF">AB0T83_10170</name>
</gene>
<dbReference type="InterPro" id="IPR050126">
    <property type="entry name" value="Ap4A_hydrolase"/>
</dbReference>
<feature type="domain" description="Calcineurin-like phosphoesterase" evidence="1">
    <location>
        <begin position="36"/>
        <end position="226"/>
    </location>
</feature>
<dbReference type="EMBL" id="JBFBVU010000010">
    <property type="protein sequence ID" value="MEV8467145.1"/>
    <property type="molecule type" value="Genomic_DNA"/>
</dbReference>
<proteinExistence type="predicted"/>
<dbReference type="InterPro" id="IPR006186">
    <property type="entry name" value="Ser/Thr-sp_prot-phosphatase"/>
</dbReference>
<dbReference type="Pfam" id="PF00149">
    <property type="entry name" value="Metallophos"/>
    <property type="match status" value="1"/>
</dbReference>
<sequence>MAAPIDRLRRGLAALRPGAERQFTGASAPTPARPAYVVGDVHGCANLLATLLTAIEDDRTARGWSDTDLVLVGDYVDRGPDSRDVLADLRARQSQAPDRVHCLCGNHEAMMLDFLTDPVSAGPTWLNNGGRETLLSFGVTVARRLPDLEALVELAVAARAAIPATVTDWVRGLPLLWRSGDLVAVHAGLHPDRTPEDQAEVDMLWEPPLFRQAARQDGLWVVHGHRITVPPVAEAGRISVDTGAFAYGVLSCAVLAPGEAPRFLQAKA</sequence>
<dbReference type="PANTHER" id="PTHR42850:SF4">
    <property type="entry name" value="ZINC-DEPENDENT ENDOPOLYPHOSPHATASE"/>
    <property type="match status" value="1"/>
</dbReference>
<organism evidence="2 3">
    <name type="scientific">Meridianimarinicoccus marinus</name>
    <dbReference type="NCBI Taxonomy" id="3231483"/>
    <lineage>
        <taxon>Bacteria</taxon>
        <taxon>Pseudomonadati</taxon>
        <taxon>Pseudomonadota</taxon>
        <taxon>Alphaproteobacteria</taxon>
        <taxon>Rhodobacterales</taxon>
        <taxon>Paracoccaceae</taxon>
        <taxon>Meridianimarinicoccus</taxon>
    </lineage>
</organism>
<dbReference type="SUPFAM" id="SSF56300">
    <property type="entry name" value="Metallo-dependent phosphatases"/>
    <property type="match status" value="1"/>
</dbReference>
<dbReference type="CDD" id="cd00144">
    <property type="entry name" value="MPP_PPP_family"/>
    <property type="match status" value="1"/>
</dbReference>
<accession>A0ABV3L7X4</accession>
<dbReference type="Gene3D" id="3.60.21.10">
    <property type="match status" value="1"/>
</dbReference>
<name>A0ABV3L7X4_9RHOB</name>